<dbReference type="Gramene" id="ESQ45221">
    <property type="protein sequence ID" value="ESQ45221"/>
    <property type="gene ID" value="EUTSA_v10010832mg"/>
</dbReference>
<dbReference type="PANTHER" id="PTHR33648:SF33">
    <property type="entry name" value="PEPTIDOGLYCAN-BINDING LYSM DOMAIN PROTEIN"/>
    <property type="match status" value="1"/>
</dbReference>
<gene>
    <name evidence="1" type="ORF">EUTSA_v10010832mg</name>
</gene>
<dbReference type="AlphaFoldDB" id="V4NGF2"/>
<reference evidence="1 2" key="1">
    <citation type="journal article" date="2013" name="Front. Plant Sci.">
        <title>The Reference Genome of the Halophytic Plant Eutrema salsugineum.</title>
        <authorList>
            <person name="Yang R."/>
            <person name="Jarvis D.E."/>
            <person name="Chen H."/>
            <person name="Beilstein M.A."/>
            <person name="Grimwood J."/>
            <person name="Jenkins J."/>
            <person name="Shu S."/>
            <person name="Prochnik S."/>
            <person name="Xin M."/>
            <person name="Ma C."/>
            <person name="Schmutz J."/>
            <person name="Wing R.A."/>
            <person name="Mitchell-Olds T."/>
            <person name="Schumaker K.S."/>
            <person name="Wang X."/>
        </authorList>
    </citation>
    <scope>NUCLEOTIDE SEQUENCE [LARGE SCALE GENOMIC DNA]</scope>
</reference>
<accession>V4NGF2</accession>
<dbReference type="InterPro" id="IPR018392">
    <property type="entry name" value="LysM"/>
</dbReference>
<evidence type="ECO:0008006" key="3">
    <source>
        <dbReference type="Google" id="ProtNLM"/>
    </source>
</evidence>
<proteinExistence type="predicted"/>
<evidence type="ECO:0000313" key="1">
    <source>
        <dbReference type="EMBL" id="ESQ45221.1"/>
    </source>
</evidence>
<name>V4NGF2_EUTSA</name>
<keyword evidence="2" id="KW-1185">Reference proteome</keyword>
<dbReference type="PANTHER" id="PTHR33648">
    <property type="entry name" value="EMBRYO SAC 1"/>
    <property type="match status" value="1"/>
</dbReference>
<dbReference type="Proteomes" id="UP000030689">
    <property type="component" value="Unassembled WGS sequence"/>
</dbReference>
<dbReference type="KEGG" id="eus:EUTSA_v10010832mg"/>
<dbReference type="OrthoDB" id="1417267at2759"/>
<sequence>MAKSYTHSSSMVVAEKISWYCAVFAAMMLLMNCCNVAEEGPTEITVQQQQQQPSMMIAQYSHRRPPCEEIYEVKEGETLQTISEKCGDPYIVEGNPHIHDHDDVFPGLLIRITPSF</sequence>
<dbReference type="STRING" id="72664.V4NGF2"/>
<dbReference type="InterPro" id="IPR036779">
    <property type="entry name" value="LysM_dom_sf"/>
</dbReference>
<evidence type="ECO:0000313" key="2">
    <source>
        <dbReference type="Proteomes" id="UP000030689"/>
    </source>
</evidence>
<organism evidence="1 2">
    <name type="scientific">Eutrema salsugineum</name>
    <name type="common">Saltwater cress</name>
    <name type="synonym">Sisymbrium salsugineum</name>
    <dbReference type="NCBI Taxonomy" id="72664"/>
    <lineage>
        <taxon>Eukaryota</taxon>
        <taxon>Viridiplantae</taxon>
        <taxon>Streptophyta</taxon>
        <taxon>Embryophyta</taxon>
        <taxon>Tracheophyta</taxon>
        <taxon>Spermatophyta</taxon>
        <taxon>Magnoliopsida</taxon>
        <taxon>eudicotyledons</taxon>
        <taxon>Gunneridae</taxon>
        <taxon>Pentapetalae</taxon>
        <taxon>rosids</taxon>
        <taxon>malvids</taxon>
        <taxon>Brassicales</taxon>
        <taxon>Brassicaceae</taxon>
        <taxon>Eutremeae</taxon>
        <taxon>Eutrema</taxon>
    </lineage>
</organism>
<dbReference type="eggNOG" id="ENOG502S4JM">
    <property type="taxonomic scope" value="Eukaryota"/>
</dbReference>
<dbReference type="OMA" id="FDQYNES"/>
<dbReference type="Gene3D" id="3.10.350.10">
    <property type="entry name" value="LysM domain"/>
    <property type="match status" value="1"/>
</dbReference>
<dbReference type="CDD" id="cd00118">
    <property type="entry name" value="LysM"/>
    <property type="match status" value="1"/>
</dbReference>
<protein>
    <recommendedName>
        <fullName evidence="3">LysM domain-containing protein</fullName>
    </recommendedName>
</protein>
<dbReference type="EMBL" id="KI517435">
    <property type="protein sequence ID" value="ESQ45221.1"/>
    <property type="molecule type" value="Genomic_DNA"/>
</dbReference>